<dbReference type="Gene3D" id="3.40.50.1820">
    <property type="entry name" value="alpha/beta hydrolase"/>
    <property type="match status" value="1"/>
</dbReference>
<reference evidence="2" key="2">
    <citation type="submission" date="2021-01" db="EMBL/GenBank/DDBJ databases">
        <title>Pan-genome distribution and transcriptional activeness of fungal secondary metabolism genes in Aspergillus section Fumigati.</title>
        <authorList>
            <person name="Takahashi H."/>
            <person name="Umemura M."/>
            <person name="Ninomiya A."/>
            <person name="Kusuya Y."/>
            <person name="Urayama S."/>
            <person name="Shimizu M."/>
            <person name="Watanabe A."/>
            <person name="Kamei K."/>
            <person name="Yaguchi T."/>
            <person name="Hagiwara D."/>
        </authorList>
    </citation>
    <scope>NUCLEOTIDE SEQUENCE</scope>
    <source>
        <strain evidence="2">IFM 46973</strain>
    </source>
</reference>
<sequence>MVRIYSGRPQADTFVMDVADRFGEYMTPKDSDNVTEEILVLDLSGKPDGIFNKSIVGVVLAHPVTGEKQCQRFTGIPFAQPPIGDLRWEKPVPLEAPNTLSEEPFRAT</sequence>
<feature type="domain" description="Carboxylesterase type B" evidence="1">
    <location>
        <begin position="64"/>
        <end position="95"/>
    </location>
</feature>
<dbReference type="SUPFAM" id="SSF53474">
    <property type="entry name" value="alpha/beta-Hydrolases"/>
    <property type="match status" value="1"/>
</dbReference>
<dbReference type="GeneID" id="66994270"/>
<accession>A0A8E0V349</accession>
<dbReference type="Proteomes" id="UP000036893">
    <property type="component" value="Unassembled WGS sequence"/>
</dbReference>
<dbReference type="RefSeq" id="XP_043147625.1">
    <property type="nucleotide sequence ID" value="XM_043291690.1"/>
</dbReference>
<dbReference type="InterPro" id="IPR002018">
    <property type="entry name" value="CarbesteraseB"/>
</dbReference>
<evidence type="ECO:0000313" key="2">
    <source>
        <dbReference type="EMBL" id="GIC90359.1"/>
    </source>
</evidence>
<reference evidence="2" key="1">
    <citation type="journal article" date="2015" name="Genome Announc.">
        <title>Draft Genome Sequence of the Pathogenic Filamentous Fungus Aspergillus udagawae Strain IFM 46973T.</title>
        <authorList>
            <person name="Kusuya Y."/>
            <person name="Takahashi-Nakaguchi A."/>
            <person name="Takahashi H."/>
            <person name="Yaguchi T."/>
        </authorList>
    </citation>
    <scope>NUCLEOTIDE SEQUENCE</scope>
    <source>
        <strain evidence="2">IFM 46973</strain>
    </source>
</reference>
<dbReference type="EMBL" id="BBXM02000004">
    <property type="protein sequence ID" value="GIC90359.1"/>
    <property type="molecule type" value="Genomic_DNA"/>
</dbReference>
<dbReference type="Pfam" id="PF00135">
    <property type="entry name" value="COesterase"/>
    <property type="match status" value="1"/>
</dbReference>
<protein>
    <recommendedName>
        <fullName evidence="1">Carboxylesterase type B domain-containing protein</fullName>
    </recommendedName>
</protein>
<evidence type="ECO:0000259" key="1">
    <source>
        <dbReference type="Pfam" id="PF00135"/>
    </source>
</evidence>
<comment type="caution">
    <text evidence="2">The sequence shown here is derived from an EMBL/GenBank/DDBJ whole genome shotgun (WGS) entry which is preliminary data.</text>
</comment>
<gene>
    <name evidence="2" type="ORF">Aud_006793</name>
</gene>
<name>A0A8E0V349_9EURO</name>
<dbReference type="InterPro" id="IPR029058">
    <property type="entry name" value="AB_hydrolase_fold"/>
</dbReference>
<proteinExistence type="predicted"/>
<dbReference type="AlphaFoldDB" id="A0A8E0V349"/>
<organism evidence="2 3">
    <name type="scientific">Aspergillus udagawae</name>
    <dbReference type="NCBI Taxonomy" id="91492"/>
    <lineage>
        <taxon>Eukaryota</taxon>
        <taxon>Fungi</taxon>
        <taxon>Dikarya</taxon>
        <taxon>Ascomycota</taxon>
        <taxon>Pezizomycotina</taxon>
        <taxon>Eurotiomycetes</taxon>
        <taxon>Eurotiomycetidae</taxon>
        <taxon>Eurotiales</taxon>
        <taxon>Aspergillaceae</taxon>
        <taxon>Aspergillus</taxon>
        <taxon>Aspergillus subgen. Fumigati</taxon>
    </lineage>
</organism>
<evidence type="ECO:0000313" key="3">
    <source>
        <dbReference type="Proteomes" id="UP000036893"/>
    </source>
</evidence>